<name>A0ABM7YEX8_9EURY</name>
<organism evidence="2 3">
    <name type="scientific">Methanothermobacter tenebrarum</name>
    <dbReference type="NCBI Taxonomy" id="680118"/>
    <lineage>
        <taxon>Archaea</taxon>
        <taxon>Methanobacteriati</taxon>
        <taxon>Methanobacteriota</taxon>
        <taxon>Methanomada group</taxon>
        <taxon>Methanobacteria</taxon>
        <taxon>Methanobacteriales</taxon>
        <taxon>Methanobacteriaceae</taxon>
        <taxon>Methanothermobacter</taxon>
    </lineage>
</organism>
<proteinExistence type="predicted"/>
<keyword evidence="3" id="KW-1185">Reference proteome</keyword>
<feature type="region of interest" description="Disordered" evidence="1">
    <location>
        <begin position="114"/>
        <end position="140"/>
    </location>
</feature>
<protein>
    <submittedName>
        <fullName evidence="2">Uncharacterized protein</fullName>
    </submittedName>
</protein>
<evidence type="ECO:0000256" key="1">
    <source>
        <dbReference type="SAM" id="MobiDB-lite"/>
    </source>
</evidence>
<accession>A0ABM7YEX8</accession>
<dbReference type="EMBL" id="AP025698">
    <property type="protein sequence ID" value="BDH79857.1"/>
    <property type="molecule type" value="Genomic_DNA"/>
</dbReference>
<reference evidence="2 3" key="1">
    <citation type="submission" date="2022-04" db="EMBL/GenBank/DDBJ databases">
        <title>Complete genome of Methanothermobacter tenebrarum strain RMAS.</title>
        <authorList>
            <person name="Nakamura K."/>
            <person name="Oshima K."/>
            <person name="Hattori M."/>
            <person name="Kamagata Y."/>
            <person name="Takamizawa K."/>
        </authorList>
    </citation>
    <scope>NUCLEOTIDE SEQUENCE [LARGE SCALE GENOMIC DNA]</scope>
    <source>
        <strain evidence="2 3">RMAS</strain>
    </source>
</reference>
<sequence length="140" mass="15548">MDQSNKEKKILLVICFVLVAALGLTSGMLIKLVTEPRNENVIYTSKEVKPPEDAQIPEWHKVATFTGSGDDYECFTIRGSKFLVIMSATPIINYDINIMTVDVLKDGSGIATDTIDWGPTESPKSKTRRIESQMGQEHTV</sequence>
<evidence type="ECO:0000313" key="3">
    <source>
        <dbReference type="Proteomes" id="UP000831817"/>
    </source>
</evidence>
<evidence type="ECO:0000313" key="2">
    <source>
        <dbReference type="EMBL" id="BDH79857.1"/>
    </source>
</evidence>
<dbReference type="Proteomes" id="UP000831817">
    <property type="component" value="Chromosome"/>
</dbReference>
<gene>
    <name evidence="2" type="ORF">MTTB_12360</name>
</gene>